<dbReference type="Gene3D" id="6.10.340.10">
    <property type="match status" value="1"/>
</dbReference>
<dbReference type="FunFam" id="3.30.70.270:FF:000001">
    <property type="entry name" value="Diguanylate cyclase domain protein"/>
    <property type="match status" value="1"/>
</dbReference>
<feature type="domain" description="PAC" evidence="5">
    <location>
        <begin position="316"/>
        <end position="368"/>
    </location>
</feature>
<organism evidence="9 10">
    <name type="scientific">Telluria aromaticivorans</name>
    <dbReference type="NCBI Taxonomy" id="2725995"/>
    <lineage>
        <taxon>Bacteria</taxon>
        <taxon>Pseudomonadati</taxon>
        <taxon>Pseudomonadota</taxon>
        <taxon>Betaproteobacteria</taxon>
        <taxon>Burkholderiales</taxon>
        <taxon>Oxalobacteraceae</taxon>
        <taxon>Telluria group</taxon>
        <taxon>Telluria</taxon>
    </lineage>
</organism>
<dbReference type="EMBL" id="JABAIV010000003">
    <property type="protein sequence ID" value="NNG23425.1"/>
    <property type="molecule type" value="Genomic_DNA"/>
</dbReference>
<dbReference type="PROSITE" id="PS50887">
    <property type="entry name" value="GGDEF"/>
    <property type="match status" value="1"/>
</dbReference>
<dbReference type="Gene3D" id="3.20.20.450">
    <property type="entry name" value="EAL domain"/>
    <property type="match status" value="1"/>
</dbReference>
<dbReference type="SMART" id="SM00267">
    <property type="entry name" value="GGDEF"/>
    <property type="match status" value="1"/>
</dbReference>
<proteinExistence type="predicted"/>
<feature type="domain" description="PAC" evidence="5">
    <location>
        <begin position="563"/>
        <end position="620"/>
    </location>
</feature>
<protein>
    <submittedName>
        <fullName evidence="9">EAL domain-containing protein</fullName>
    </submittedName>
</protein>
<reference evidence="9 10" key="1">
    <citation type="submission" date="2020-04" db="EMBL/GenBank/DDBJ databases">
        <title>Massilia sp. nov., a cold adapted bacteria isolated from Arctic soil.</title>
        <authorList>
            <person name="Son J."/>
            <person name="Ka J.-O."/>
        </authorList>
    </citation>
    <scope>NUCLEOTIDE SEQUENCE [LARGE SCALE GENOMIC DNA]</scope>
    <source>
        <strain evidence="9 10">ML15P13</strain>
    </source>
</reference>
<dbReference type="Pfam" id="PF08447">
    <property type="entry name" value="PAS_3"/>
    <property type="match status" value="1"/>
</dbReference>
<dbReference type="Pfam" id="PF00672">
    <property type="entry name" value="HAMP"/>
    <property type="match status" value="1"/>
</dbReference>
<dbReference type="InterPro" id="IPR000160">
    <property type="entry name" value="GGDEF_dom"/>
</dbReference>
<keyword evidence="10" id="KW-1185">Reference proteome</keyword>
<dbReference type="SUPFAM" id="SSF141868">
    <property type="entry name" value="EAL domain-like"/>
    <property type="match status" value="1"/>
</dbReference>
<dbReference type="InterPro" id="IPR052155">
    <property type="entry name" value="Biofilm_reg_signaling"/>
</dbReference>
<feature type="domain" description="HAMP" evidence="7">
    <location>
        <begin position="183"/>
        <end position="235"/>
    </location>
</feature>
<dbReference type="InterPro" id="IPR001633">
    <property type="entry name" value="EAL_dom"/>
</dbReference>
<keyword evidence="3" id="KW-1133">Transmembrane helix</keyword>
<dbReference type="SUPFAM" id="SSF55785">
    <property type="entry name" value="PYP-like sensor domain (PAS domain)"/>
    <property type="match status" value="3"/>
</dbReference>
<feature type="transmembrane region" description="Helical" evidence="3">
    <location>
        <begin position="162"/>
        <end position="181"/>
    </location>
</feature>
<dbReference type="PROSITE" id="PS50883">
    <property type="entry name" value="EAL"/>
    <property type="match status" value="1"/>
</dbReference>
<dbReference type="SMART" id="SM00091">
    <property type="entry name" value="PAS"/>
    <property type="match status" value="3"/>
</dbReference>
<dbReference type="GO" id="GO:0071732">
    <property type="term" value="P:cellular response to nitric oxide"/>
    <property type="evidence" value="ECO:0007669"/>
    <property type="project" value="UniProtKB-ARBA"/>
</dbReference>
<gene>
    <name evidence="9" type="ORF">HGB41_10515</name>
</gene>
<evidence type="ECO:0000259" key="6">
    <source>
        <dbReference type="PROSITE" id="PS50883"/>
    </source>
</evidence>
<dbReference type="InterPro" id="IPR035919">
    <property type="entry name" value="EAL_sf"/>
</dbReference>
<dbReference type="InterPro" id="IPR035965">
    <property type="entry name" value="PAS-like_dom_sf"/>
</dbReference>
<comment type="catalytic activity">
    <reaction evidence="1">
        <text>3',3'-c-di-GMP + H2O = 5'-phosphoguanylyl(3'-&gt;5')guanosine + H(+)</text>
        <dbReference type="Rhea" id="RHEA:24902"/>
        <dbReference type="ChEBI" id="CHEBI:15377"/>
        <dbReference type="ChEBI" id="CHEBI:15378"/>
        <dbReference type="ChEBI" id="CHEBI:58754"/>
        <dbReference type="ChEBI" id="CHEBI:58805"/>
        <dbReference type="EC" id="3.1.4.52"/>
    </reaction>
    <physiologicalReaction direction="left-to-right" evidence="1">
        <dbReference type="Rhea" id="RHEA:24903"/>
    </physiologicalReaction>
</comment>
<dbReference type="SUPFAM" id="SSF158472">
    <property type="entry name" value="HAMP domain-like"/>
    <property type="match status" value="1"/>
</dbReference>
<dbReference type="Pfam" id="PF00563">
    <property type="entry name" value="EAL"/>
    <property type="match status" value="1"/>
</dbReference>
<dbReference type="InterPro" id="IPR029787">
    <property type="entry name" value="Nucleotide_cyclase"/>
</dbReference>
<feature type="transmembrane region" description="Helical" evidence="3">
    <location>
        <begin position="23"/>
        <end position="49"/>
    </location>
</feature>
<evidence type="ECO:0000259" key="7">
    <source>
        <dbReference type="PROSITE" id="PS50885"/>
    </source>
</evidence>
<feature type="region of interest" description="Disordered" evidence="2">
    <location>
        <begin position="1050"/>
        <end position="1069"/>
    </location>
</feature>
<feature type="domain" description="GGDEF" evidence="8">
    <location>
        <begin position="652"/>
        <end position="785"/>
    </location>
</feature>
<dbReference type="GO" id="GO:0071111">
    <property type="term" value="F:cyclic-guanylate-specific phosphodiesterase activity"/>
    <property type="evidence" value="ECO:0007669"/>
    <property type="project" value="UniProtKB-EC"/>
</dbReference>
<dbReference type="SMART" id="SM00304">
    <property type="entry name" value="HAMP"/>
    <property type="match status" value="1"/>
</dbReference>
<comment type="caution">
    <text evidence="9">The sequence shown here is derived from an EMBL/GenBank/DDBJ whole genome shotgun (WGS) entry which is preliminary data.</text>
</comment>
<keyword evidence="3" id="KW-0812">Transmembrane</keyword>
<evidence type="ECO:0000259" key="8">
    <source>
        <dbReference type="PROSITE" id="PS50887"/>
    </source>
</evidence>
<dbReference type="CDD" id="cd01949">
    <property type="entry name" value="GGDEF"/>
    <property type="match status" value="1"/>
</dbReference>
<dbReference type="InterPro" id="IPR043128">
    <property type="entry name" value="Rev_trsase/Diguanyl_cyclase"/>
</dbReference>
<dbReference type="SUPFAM" id="SSF55073">
    <property type="entry name" value="Nucleotide cyclase"/>
    <property type="match status" value="1"/>
</dbReference>
<dbReference type="PANTHER" id="PTHR44757:SF2">
    <property type="entry name" value="BIOFILM ARCHITECTURE MAINTENANCE PROTEIN MBAA"/>
    <property type="match status" value="1"/>
</dbReference>
<dbReference type="Gene3D" id="3.30.70.270">
    <property type="match status" value="1"/>
</dbReference>
<dbReference type="SMART" id="SM00052">
    <property type="entry name" value="EAL"/>
    <property type="match status" value="1"/>
</dbReference>
<dbReference type="PROSITE" id="PS50885">
    <property type="entry name" value="HAMP"/>
    <property type="match status" value="1"/>
</dbReference>
<dbReference type="InterPro" id="IPR000700">
    <property type="entry name" value="PAS-assoc_C"/>
</dbReference>
<dbReference type="Gene3D" id="3.30.450.20">
    <property type="entry name" value="PAS domain"/>
    <property type="match status" value="3"/>
</dbReference>
<dbReference type="PANTHER" id="PTHR44757">
    <property type="entry name" value="DIGUANYLATE CYCLASE DGCP"/>
    <property type="match status" value="1"/>
</dbReference>
<evidence type="ECO:0000259" key="5">
    <source>
        <dbReference type="PROSITE" id="PS50113"/>
    </source>
</evidence>
<dbReference type="CDD" id="cd00130">
    <property type="entry name" value="PAS"/>
    <property type="match status" value="3"/>
</dbReference>
<feature type="domain" description="PAS" evidence="4">
    <location>
        <begin position="497"/>
        <end position="535"/>
    </location>
</feature>
<keyword evidence="3" id="KW-0472">Membrane</keyword>
<dbReference type="GO" id="GO:0006355">
    <property type="term" value="P:regulation of DNA-templated transcription"/>
    <property type="evidence" value="ECO:0007669"/>
    <property type="project" value="InterPro"/>
</dbReference>
<dbReference type="RefSeq" id="WP_171083974.1">
    <property type="nucleotide sequence ID" value="NZ_JABAIV010000003.1"/>
</dbReference>
<sequence>MPLSRFTFRGLPARLRKLYGRSIYGALLLVVFGSLAVPAVVGGVFLIGVQEREAAVRSLNDALQRNADILALGMQESLWDMNLEAARSLVDSFMRDPAVVHVEVRGLSQEEIISRRAVLAPGARAYRAERDIVVQGQKIGRVVLEMGDYRSEQELRAKQRNYALVLAIQLGISLLLIALLLRRRLLSPLRTLTGFSDRLARGDFDTPLVLDAGDELGRLGGQMERMRMAIGELFADIGRREEQFRTIVTQVPGAVFRARPGGAIDFVSDAIEDITGYPAERFMLATTDDWANIIHPEDRRLQRHLAKDALTAGSPYEVEYRIIDAGGIERWVLESGQPQGEWGSDGFRVDGIIYDISARKHDEMRIEALLTEQGAILDNVMFGVLFVRQRRIVSANRRGEELFGYADGGMVGSSTEILFPGRAEVEQRWIESYPGRAGSPDTGEEIQFRHRDGTPFWLLVSGSALDPARPNDGSIWVFADITERKQAEEKLRLSATVLEHIADGVMVLDVFGKIIATNPAFTQITGYTEREALGQHSSLTRSTRHDDGFYQQLWGDLADTGFWRGEIWDTRKNGEVYLESLTVSAVRNDEDGDDEDAVTHYVCVFSDITRVKESQDKLDHLAHHDPLTALPNRLLFHDRLQHAMVRAARADEQLAVLFIDLDRFKNVNDTLGHHVGDELLKQVAGALTKCLREGDTLARLGGDEFIVLLEDVKGAFGAVHVAGKLMTLFEQPFTVSGYELFVTASVGISLFPQDGVDLNMLIRNADVAMYQAKARGRNGYQFYAPSMSGEGVERLRLETMLRRAIEKNEIFLHYQPQVDIDSGRLVGVEALVRWQSPELGRVEPTRFIPVAEDTGFIGQLGQWVLAEACRQMVCWDTDGLRVPKMAVNLSVRQFDRGSIAPTVAAVLHGAGLAPARLQLEVTESVIMNTGDALEYINDLRAIGVGLAIDDFGTGYSSLAYLKQLPVQTLKIDRSFIKDISADAGADANAEAIAVAIIQLGKSLNLSVIAEGVESEEQAAFLLRHGCSHAQGYLYSRPVLPAEILARWGQGQDKEQHDANEAAASNTDNT</sequence>
<dbReference type="PROSITE" id="PS50112">
    <property type="entry name" value="PAS"/>
    <property type="match status" value="2"/>
</dbReference>
<dbReference type="Pfam" id="PF00989">
    <property type="entry name" value="PAS"/>
    <property type="match status" value="1"/>
</dbReference>
<dbReference type="NCBIfam" id="TIGR00229">
    <property type="entry name" value="sensory_box"/>
    <property type="match status" value="3"/>
</dbReference>
<dbReference type="Pfam" id="PF13426">
    <property type="entry name" value="PAS_9"/>
    <property type="match status" value="1"/>
</dbReference>
<dbReference type="CDD" id="cd06225">
    <property type="entry name" value="HAMP"/>
    <property type="match status" value="1"/>
</dbReference>
<evidence type="ECO:0000313" key="10">
    <source>
        <dbReference type="Proteomes" id="UP000533905"/>
    </source>
</evidence>
<evidence type="ECO:0000259" key="4">
    <source>
        <dbReference type="PROSITE" id="PS50112"/>
    </source>
</evidence>
<evidence type="ECO:0000313" key="9">
    <source>
        <dbReference type="EMBL" id="NNG23425.1"/>
    </source>
</evidence>
<dbReference type="CDD" id="cd01948">
    <property type="entry name" value="EAL"/>
    <property type="match status" value="1"/>
</dbReference>
<dbReference type="InterPro" id="IPR000014">
    <property type="entry name" value="PAS"/>
</dbReference>
<dbReference type="GO" id="GO:0007165">
    <property type="term" value="P:signal transduction"/>
    <property type="evidence" value="ECO:0007669"/>
    <property type="project" value="InterPro"/>
</dbReference>
<dbReference type="SMART" id="SM00086">
    <property type="entry name" value="PAC"/>
    <property type="match status" value="3"/>
</dbReference>
<dbReference type="AlphaFoldDB" id="A0A7Y2JZL1"/>
<dbReference type="InterPro" id="IPR013767">
    <property type="entry name" value="PAS_fold"/>
</dbReference>
<dbReference type="Pfam" id="PF00990">
    <property type="entry name" value="GGDEF"/>
    <property type="match status" value="1"/>
</dbReference>
<dbReference type="Proteomes" id="UP000533905">
    <property type="component" value="Unassembled WGS sequence"/>
</dbReference>
<dbReference type="GO" id="GO:0016020">
    <property type="term" value="C:membrane"/>
    <property type="evidence" value="ECO:0007669"/>
    <property type="project" value="InterPro"/>
</dbReference>
<feature type="domain" description="PAS" evidence="4">
    <location>
        <begin position="240"/>
        <end position="313"/>
    </location>
</feature>
<dbReference type="InterPro" id="IPR013655">
    <property type="entry name" value="PAS_fold_3"/>
</dbReference>
<feature type="domain" description="EAL" evidence="6">
    <location>
        <begin position="794"/>
        <end position="1051"/>
    </location>
</feature>
<evidence type="ECO:0000256" key="2">
    <source>
        <dbReference type="SAM" id="MobiDB-lite"/>
    </source>
</evidence>
<name>A0A7Y2JZL1_9BURK</name>
<dbReference type="NCBIfam" id="TIGR00254">
    <property type="entry name" value="GGDEF"/>
    <property type="match status" value="1"/>
</dbReference>
<dbReference type="InterPro" id="IPR001610">
    <property type="entry name" value="PAC"/>
</dbReference>
<evidence type="ECO:0000256" key="1">
    <source>
        <dbReference type="ARBA" id="ARBA00051114"/>
    </source>
</evidence>
<dbReference type="FunFam" id="3.20.20.450:FF:000001">
    <property type="entry name" value="Cyclic di-GMP phosphodiesterase yahA"/>
    <property type="match status" value="1"/>
</dbReference>
<dbReference type="InterPro" id="IPR003660">
    <property type="entry name" value="HAMP_dom"/>
</dbReference>
<accession>A0A7Y2JZL1</accession>
<dbReference type="PROSITE" id="PS50113">
    <property type="entry name" value="PAC"/>
    <property type="match status" value="3"/>
</dbReference>
<evidence type="ECO:0000256" key="3">
    <source>
        <dbReference type="SAM" id="Phobius"/>
    </source>
</evidence>
<feature type="domain" description="PAC" evidence="5">
    <location>
        <begin position="442"/>
        <end position="493"/>
    </location>
</feature>